<sequence length="268" mass="27460">MRIAAGGAGLAVGGIDDAGRAHQGVAADVHGRGAGMIRLAFHRDQHAADADDVGDHADRQAAAFQHRALFDMQFDERRGAVRAAQRRAQRRGVAADAGDAGGERLAFGIAGRQHVGRQLATERAAADAGNAIVAGLLGQEVDDLEGMFQLHALLAQGVGHFDAGQHADDAVETAPGHHGVAMRAGGDGLARGIAPGQRAYQVAAGVQAGRQARGLELAAQPGAGLVEQRRECAARPGDVGQGETGKGFDAGPEALGVQGRKSVWHETS</sequence>
<evidence type="ECO:0000256" key="1">
    <source>
        <dbReference type="SAM" id="MobiDB-lite"/>
    </source>
</evidence>
<proteinExistence type="predicted"/>
<evidence type="ECO:0000313" key="3">
    <source>
        <dbReference type="Proteomes" id="UP000044098"/>
    </source>
</evidence>
<dbReference type="EMBL" id="CYTK01000019">
    <property type="protein sequence ID" value="CUJ78087.1"/>
    <property type="molecule type" value="Genomic_DNA"/>
</dbReference>
<organism evidence="2 3">
    <name type="scientific">Achromobacter aegrifaciens</name>
    <dbReference type="NCBI Taxonomy" id="1287736"/>
    <lineage>
        <taxon>Bacteria</taxon>
        <taxon>Pseudomonadati</taxon>
        <taxon>Pseudomonadota</taxon>
        <taxon>Betaproteobacteria</taxon>
        <taxon>Burkholderiales</taxon>
        <taxon>Alcaligenaceae</taxon>
        <taxon>Achromobacter</taxon>
    </lineage>
</organism>
<accession>A0AAD2J664</accession>
<comment type="caution">
    <text evidence="2">The sequence shown here is derived from an EMBL/GenBank/DDBJ whole genome shotgun (WGS) entry which is preliminary data.</text>
</comment>
<dbReference type="AlphaFoldDB" id="A0AAD2J664"/>
<gene>
    <name evidence="2" type="ORF">ERS370000_06162</name>
</gene>
<protein>
    <submittedName>
        <fullName evidence="2">Uncharacterized protein</fullName>
    </submittedName>
</protein>
<reference evidence="2 3" key="1">
    <citation type="submission" date="2015-09" db="EMBL/GenBank/DDBJ databases">
        <authorList>
            <consortium name="Pathogen Informatics"/>
        </authorList>
    </citation>
    <scope>NUCLEOTIDE SEQUENCE [LARGE SCALE GENOMIC DNA]</scope>
    <source>
        <strain evidence="2 3">2789STDY5608625</strain>
    </source>
</reference>
<feature type="region of interest" description="Disordered" evidence="1">
    <location>
        <begin position="233"/>
        <end position="268"/>
    </location>
</feature>
<dbReference type="Proteomes" id="UP000044098">
    <property type="component" value="Unassembled WGS sequence"/>
</dbReference>
<evidence type="ECO:0000313" key="2">
    <source>
        <dbReference type="EMBL" id="CUJ78087.1"/>
    </source>
</evidence>
<name>A0AAD2J664_ACHAE</name>